<accession>A0A220S0Q3</accession>
<dbReference type="OrthoDB" id="5797329at2"/>
<reference evidence="1 2" key="1">
    <citation type="submission" date="2017-06" db="EMBL/GenBank/DDBJ databases">
        <title>Neisseria chenwenguii sp. nov., isolated from the intestinal contents of Tibetan Plateau Pika in Yushu, Qinghai Province, China.</title>
        <authorList>
            <person name="Zhang G."/>
        </authorList>
    </citation>
    <scope>NUCLEOTIDE SEQUENCE [LARGE SCALE GENOMIC DNA]</scope>
    <source>
        <strain evidence="1 2">10023</strain>
    </source>
</reference>
<name>A0A220S0Q3_9NEIS</name>
<evidence type="ECO:0000313" key="1">
    <source>
        <dbReference type="EMBL" id="ASK27070.1"/>
    </source>
</evidence>
<sequence>MDTTLKPDETLLPEPVRPEDWECCGSECGDACMQTMYCNEKTAYDAQQKRLREAAERAG</sequence>
<evidence type="ECO:0000313" key="2">
    <source>
        <dbReference type="Proteomes" id="UP000198238"/>
    </source>
</evidence>
<dbReference type="RefSeq" id="WP_089035787.1">
    <property type="nucleotide sequence ID" value="NZ_CP022278.1"/>
</dbReference>
<dbReference type="Proteomes" id="UP000198238">
    <property type="component" value="Chromosome"/>
</dbReference>
<dbReference type="AlphaFoldDB" id="A0A220S0Q3"/>
<gene>
    <name evidence="1" type="ORF">BG910_04350</name>
</gene>
<dbReference type="KEGG" id="nei:BG910_04350"/>
<dbReference type="EMBL" id="CP022278">
    <property type="protein sequence ID" value="ASK27070.1"/>
    <property type="molecule type" value="Genomic_DNA"/>
</dbReference>
<organism evidence="1 2">
    <name type="scientific">Neisseria chenwenguii</name>
    <dbReference type="NCBI Taxonomy" id="1853278"/>
    <lineage>
        <taxon>Bacteria</taxon>
        <taxon>Pseudomonadati</taxon>
        <taxon>Pseudomonadota</taxon>
        <taxon>Betaproteobacteria</taxon>
        <taxon>Neisseriales</taxon>
        <taxon>Neisseriaceae</taxon>
        <taxon>Neisseria</taxon>
    </lineage>
</organism>
<protein>
    <submittedName>
        <fullName evidence="1">Uncharacterized protein</fullName>
    </submittedName>
</protein>
<keyword evidence="2" id="KW-1185">Reference proteome</keyword>
<proteinExistence type="predicted"/>